<evidence type="ECO:0000256" key="6">
    <source>
        <dbReference type="SAM" id="Phobius"/>
    </source>
</evidence>
<name>A0AAP2DRV3_9BACT</name>
<dbReference type="Pfam" id="PF12704">
    <property type="entry name" value="MacB_PCD"/>
    <property type="match status" value="2"/>
</dbReference>
<dbReference type="EMBL" id="JAHESF010000068">
    <property type="protein sequence ID" value="MBT1701366.1"/>
    <property type="molecule type" value="Genomic_DNA"/>
</dbReference>
<accession>A0AAP2DRV3</accession>
<comment type="caution">
    <text evidence="9">The sequence shown here is derived from an EMBL/GenBank/DDBJ whole genome shotgun (WGS) entry which is preliminary data.</text>
</comment>
<reference evidence="9 10" key="1">
    <citation type="submission" date="2021-05" db="EMBL/GenBank/DDBJ databases">
        <title>A Polyphasic approach of four new species of the genus Ohtaekwangia: Ohtaekwangia histidinii sp. nov., Ohtaekwangia cretensis sp. nov., Ohtaekwangia indiensis sp. nov., Ohtaekwangia reichenbachii sp. nov. from diverse environment.</title>
        <authorList>
            <person name="Octaviana S."/>
        </authorList>
    </citation>
    <scope>NUCLEOTIDE SEQUENCE [LARGE SCALE GENOMIC DNA]</scope>
    <source>
        <strain evidence="9 10">PWU4</strain>
    </source>
</reference>
<feature type="transmembrane region" description="Helical" evidence="6">
    <location>
        <begin position="443"/>
        <end position="466"/>
    </location>
</feature>
<protein>
    <submittedName>
        <fullName evidence="9">ABC transporter permease</fullName>
    </submittedName>
</protein>
<feature type="transmembrane region" description="Helical" evidence="6">
    <location>
        <begin position="699"/>
        <end position="718"/>
    </location>
</feature>
<feature type="domain" description="ABC3 transporter permease C-terminal" evidence="7">
    <location>
        <begin position="703"/>
        <end position="814"/>
    </location>
</feature>
<dbReference type="InterPro" id="IPR025857">
    <property type="entry name" value="MacB_PCD"/>
</dbReference>
<keyword evidence="3 6" id="KW-0812">Transmembrane</keyword>
<proteinExistence type="predicted"/>
<feature type="transmembrane region" description="Helical" evidence="6">
    <location>
        <begin position="396"/>
        <end position="422"/>
    </location>
</feature>
<comment type="subcellular location">
    <subcellularLocation>
        <location evidence="1">Cell membrane</location>
        <topology evidence="1">Multi-pass membrane protein</topology>
    </subcellularLocation>
</comment>
<keyword evidence="4 6" id="KW-1133">Transmembrane helix</keyword>
<feature type="transmembrane region" description="Helical" evidence="6">
    <location>
        <begin position="351"/>
        <end position="376"/>
    </location>
</feature>
<evidence type="ECO:0000256" key="2">
    <source>
        <dbReference type="ARBA" id="ARBA00022475"/>
    </source>
</evidence>
<evidence type="ECO:0000256" key="3">
    <source>
        <dbReference type="ARBA" id="ARBA00022692"/>
    </source>
</evidence>
<dbReference type="AlphaFoldDB" id="A0AAP2DRV3"/>
<evidence type="ECO:0000256" key="1">
    <source>
        <dbReference type="ARBA" id="ARBA00004651"/>
    </source>
</evidence>
<feature type="transmembrane region" description="Helical" evidence="6">
    <location>
        <begin position="32"/>
        <end position="56"/>
    </location>
</feature>
<feature type="transmembrane region" description="Helical" evidence="6">
    <location>
        <begin position="304"/>
        <end position="324"/>
    </location>
</feature>
<evidence type="ECO:0000313" key="10">
    <source>
        <dbReference type="Proteomes" id="UP001319200"/>
    </source>
</evidence>
<sequence length="822" mass="91211">MALIWLERATNPAPMLHNYFKIALRSLMRTKVYSLINISGLSLGIACCLLLSLYVYDEFGYDSHHARLDDLYRIDTQFEANLVGFDKLGSVSPPIPMTLKEELPEIEVATRLVPSFSNQNLIQYEGNKFYEPNALVADSTLFDVLTYEFTEGNPKKALADANTVVISEAMAKKLFGSEPALDKSILISQGGDPVNYKITGVFKKPKSFLDVNFFTSIMSEGSGAYVRNDPEASNEWAGQNFVGGYLRLAPGHSKEAVEKKINEVLVKYGSEDMKALGITKTLFLEPVKDIYLKSQVDKSQRITYIYVIVSIALFILVLACINFMNLSTAKATKRASEIGIRKVMGAFRSSLIRLILGEAMLVVMISIIISILLVQAALPVFNHLSGKEITFSGGNIIFFGAALIILTIVTGVAAGSYPAFYISSFQPAEVLKGKFKLSSASGTLRQALVVFQFVVAIVLVCGMLVISRQLSYMKDKDLGFDPNAKIIVPLRTADAKKKYESLRSSLEQMSAIKGVSAVTYPPGSNIFNDMAFYLEGGNMDNAILNRRNNVDAGYLEQLGIKLIAGRTFSPNRENESKGNLIINRTSAKKFGVEPEKMIGQKLYFDWQGKTYSFQVIGVMEDYNQTSLKDPIIPIAFEVPESQDRYGNMIVSVNTQAFSETIALIEDTWKKQVEDAPFEYTFLDDNIQQQYEEDRRISSIITYFTAIAIIICCLGLYGLSSFMAERRLKEIGVRKVMGATVAQIMSMMSREFVKLVLLAFVIASPLAWYAMNQWLQAFEYKVALDVTIFILAGSGAVAIALLTISYESLKAANADPARTLRNE</sequence>
<feature type="transmembrane region" description="Helical" evidence="6">
    <location>
        <begin position="751"/>
        <end position="769"/>
    </location>
</feature>
<dbReference type="InterPro" id="IPR003838">
    <property type="entry name" value="ABC3_permease_C"/>
</dbReference>
<evidence type="ECO:0000256" key="4">
    <source>
        <dbReference type="ARBA" id="ARBA00022989"/>
    </source>
</evidence>
<dbReference type="PANTHER" id="PTHR30572">
    <property type="entry name" value="MEMBRANE COMPONENT OF TRANSPORTER-RELATED"/>
    <property type="match status" value="1"/>
</dbReference>
<keyword evidence="2" id="KW-1003">Cell membrane</keyword>
<feature type="domain" description="ABC3 transporter permease C-terminal" evidence="7">
    <location>
        <begin position="310"/>
        <end position="416"/>
    </location>
</feature>
<evidence type="ECO:0000259" key="7">
    <source>
        <dbReference type="Pfam" id="PF02687"/>
    </source>
</evidence>
<dbReference type="PANTHER" id="PTHR30572:SF18">
    <property type="entry name" value="ABC-TYPE MACROLIDE FAMILY EXPORT SYSTEM PERMEASE COMPONENT 2"/>
    <property type="match status" value="1"/>
</dbReference>
<feature type="domain" description="MacB-like periplasmic core" evidence="8">
    <location>
        <begin position="34"/>
        <end position="263"/>
    </location>
</feature>
<evidence type="ECO:0000259" key="8">
    <source>
        <dbReference type="Pfam" id="PF12704"/>
    </source>
</evidence>
<keyword evidence="10" id="KW-1185">Reference proteome</keyword>
<dbReference type="GO" id="GO:0022857">
    <property type="term" value="F:transmembrane transporter activity"/>
    <property type="evidence" value="ECO:0007669"/>
    <property type="project" value="TreeGrafter"/>
</dbReference>
<dbReference type="RefSeq" id="WP_254170049.1">
    <property type="nucleotide sequence ID" value="NZ_JAHESF010000068.1"/>
</dbReference>
<feature type="domain" description="MacB-like periplasmic core" evidence="8">
    <location>
        <begin position="454"/>
        <end position="655"/>
    </location>
</feature>
<dbReference type="Pfam" id="PF02687">
    <property type="entry name" value="FtsX"/>
    <property type="match status" value="2"/>
</dbReference>
<organism evidence="9 10">
    <name type="scientific">Chryseosolibacter histidini</name>
    <dbReference type="NCBI Taxonomy" id="2782349"/>
    <lineage>
        <taxon>Bacteria</taxon>
        <taxon>Pseudomonadati</taxon>
        <taxon>Bacteroidota</taxon>
        <taxon>Cytophagia</taxon>
        <taxon>Cytophagales</taxon>
        <taxon>Chryseotaleaceae</taxon>
        <taxon>Chryseosolibacter</taxon>
    </lineage>
</organism>
<keyword evidence="5 6" id="KW-0472">Membrane</keyword>
<gene>
    <name evidence="9" type="ORF">KK083_31020</name>
</gene>
<evidence type="ECO:0000256" key="5">
    <source>
        <dbReference type="ARBA" id="ARBA00023136"/>
    </source>
</evidence>
<dbReference type="GO" id="GO:0005886">
    <property type="term" value="C:plasma membrane"/>
    <property type="evidence" value="ECO:0007669"/>
    <property type="project" value="UniProtKB-SubCell"/>
</dbReference>
<dbReference type="InterPro" id="IPR050250">
    <property type="entry name" value="Macrolide_Exporter_MacB"/>
</dbReference>
<feature type="transmembrane region" description="Helical" evidence="6">
    <location>
        <begin position="781"/>
        <end position="803"/>
    </location>
</feature>
<dbReference type="Proteomes" id="UP001319200">
    <property type="component" value="Unassembled WGS sequence"/>
</dbReference>
<evidence type="ECO:0000313" key="9">
    <source>
        <dbReference type="EMBL" id="MBT1701366.1"/>
    </source>
</evidence>